<gene>
    <name evidence="1" type="ORF">XENORESO_020924</name>
</gene>
<accession>A0ABV0W1G3</accession>
<dbReference type="Proteomes" id="UP001444071">
    <property type="component" value="Unassembled WGS sequence"/>
</dbReference>
<comment type="caution">
    <text evidence="1">The sequence shown here is derived from an EMBL/GenBank/DDBJ whole genome shotgun (WGS) entry which is preliminary data.</text>
</comment>
<protein>
    <submittedName>
        <fullName evidence="1">Uncharacterized protein</fullName>
    </submittedName>
</protein>
<evidence type="ECO:0000313" key="2">
    <source>
        <dbReference type="Proteomes" id="UP001444071"/>
    </source>
</evidence>
<reference evidence="1 2" key="1">
    <citation type="submission" date="2021-06" db="EMBL/GenBank/DDBJ databases">
        <authorList>
            <person name="Palmer J.M."/>
        </authorList>
    </citation>
    <scope>NUCLEOTIDE SEQUENCE [LARGE SCALE GENOMIC DNA]</scope>
    <source>
        <strain evidence="1 2">XR_2019</strain>
        <tissue evidence="1">Muscle</tissue>
    </source>
</reference>
<sequence>MPQGFPHLDFKPNCKLFLKILLCRRSISLYGRCMKAGYNQILNNSGLIYSVETSSWSLNLVLTSCCVANGTGALHKVEGMMENYSTSTALNSFMDDTWALLGVPAGTVMPNVHRNWFWAG</sequence>
<evidence type="ECO:0000313" key="1">
    <source>
        <dbReference type="EMBL" id="MEQ2262782.1"/>
    </source>
</evidence>
<dbReference type="EMBL" id="JAHRIM010020869">
    <property type="protein sequence ID" value="MEQ2262782.1"/>
    <property type="molecule type" value="Genomic_DNA"/>
</dbReference>
<keyword evidence="2" id="KW-1185">Reference proteome</keyword>
<proteinExistence type="predicted"/>
<organism evidence="1 2">
    <name type="scientific">Xenotaenia resolanae</name>
    <dbReference type="NCBI Taxonomy" id="208358"/>
    <lineage>
        <taxon>Eukaryota</taxon>
        <taxon>Metazoa</taxon>
        <taxon>Chordata</taxon>
        <taxon>Craniata</taxon>
        <taxon>Vertebrata</taxon>
        <taxon>Euteleostomi</taxon>
        <taxon>Actinopterygii</taxon>
        <taxon>Neopterygii</taxon>
        <taxon>Teleostei</taxon>
        <taxon>Neoteleostei</taxon>
        <taxon>Acanthomorphata</taxon>
        <taxon>Ovalentaria</taxon>
        <taxon>Atherinomorphae</taxon>
        <taxon>Cyprinodontiformes</taxon>
        <taxon>Goodeidae</taxon>
        <taxon>Xenotaenia</taxon>
    </lineage>
</organism>
<name>A0ABV0W1G3_9TELE</name>